<reference evidence="6 7" key="1">
    <citation type="submission" date="2019-06" db="EMBL/GenBank/DDBJ databases">
        <title>Whole genome sequence for Cellvibrionaceae sp. R142.</title>
        <authorList>
            <person name="Wang G."/>
        </authorList>
    </citation>
    <scope>NUCLEOTIDE SEQUENCE [LARGE SCALE GENOMIC DNA]</scope>
    <source>
        <strain evidence="6 7">R142</strain>
    </source>
</reference>
<evidence type="ECO:0000313" key="7">
    <source>
        <dbReference type="Proteomes" id="UP000319732"/>
    </source>
</evidence>
<evidence type="ECO:0000256" key="2">
    <source>
        <dbReference type="ARBA" id="ARBA00022803"/>
    </source>
</evidence>
<dbReference type="PANTHER" id="PTHR44943">
    <property type="entry name" value="CELLULOSE SYNTHASE OPERON PROTEIN C"/>
    <property type="match status" value="1"/>
</dbReference>
<dbReference type="Proteomes" id="UP000319732">
    <property type="component" value="Unassembled WGS sequence"/>
</dbReference>
<dbReference type="Pfam" id="PF14559">
    <property type="entry name" value="TPR_19"/>
    <property type="match status" value="1"/>
</dbReference>
<name>A0A545U9I8_9GAMM</name>
<keyword evidence="4" id="KW-0812">Transmembrane</keyword>
<evidence type="ECO:0000256" key="3">
    <source>
        <dbReference type="PROSITE-ProRule" id="PRU00339"/>
    </source>
</evidence>
<evidence type="ECO:0000313" key="6">
    <source>
        <dbReference type="EMBL" id="TQV86073.1"/>
    </source>
</evidence>
<evidence type="ECO:0000256" key="4">
    <source>
        <dbReference type="SAM" id="Phobius"/>
    </source>
</evidence>
<dbReference type="InterPro" id="IPR051685">
    <property type="entry name" value="Ycf3/AcsC/BcsC/TPR_MFPF"/>
</dbReference>
<keyword evidence="2 3" id="KW-0802">TPR repeat</keyword>
<gene>
    <name evidence="6" type="ORF">FKG94_00490</name>
</gene>
<feature type="domain" description="Guanylate cyclase" evidence="5">
    <location>
        <begin position="7"/>
        <end position="122"/>
    </location>
</feature>
<proteinExistence type="predicted"/>
<feature type="transmembrane region" description="Helical" evidence="4">
    <location>
        <begin position="192"/>
        <end position="211"/>
    </location>
</feature>
<dbReference type="InterPro" id="IPR011990">
    <property type="entry name" value="TPR-like_helical_dom_sf"/>
</dbReference>
<feature type="repeat" description="TPR" evidence="3">
    <location>
        <begin position="565"/>
        <end position="598"/>
    </location>
</feature>
<dbReference type="GO" id="GO:0004016">
    <property type="term" value="F:adenylate cyclase activity"/>
    <property type="evidence" value="ECO:0007669"/>
    <property type="project" value="UniProtKB-ARBA"/>
</dbReference>
<keyword evidence="1" id="KW-0677">Repeat</keyword>
<dbReference type="CDD" id="cd07302">
    <property type="entry name" value="CHD"/>
    <property type="match status" value="1"/>
</dbReference>
<protein>
    <submittedName>
        <fullName evidence="6">Tetratricopeptide repeat protein</fullName>
    </submittedName>
</protein>
<keyword evidence="7" id="KW-1185">Reference proteome</keyword>
<comment type="caution">
    <text evidence="6">The sequence shown here is derived from an EMBL/GenBank/DDBJ whole genome shotgun (WGS) entry which is preliminary data.</text>
</comment>
<dbReference type="SUPFAM" id="SSF48452">
    <property type="entry name" value="TPR-like"/>
    <property type="match status" value="2"/>
</dbReference>
<dbReference type="GO" id="GO:0035556">
    <property type="term" value="P:intracellular signal transduction"/>
    <property type="evidence" value="ECO:0007669"/>
    <property type="project" value="InterPro"/>
</dbReference>
<dbReference type="Gene3D" id="1.25.40.10">
    <property type="entry name" value="Tetratricopeptide repeat domain"/>
    <property type="match status" value="3"/>
</dbReference>
<feature type="repeat" description="TPR" evidence="3">
    <location>
        <begin position="430"/>
        <end position="463"/>
    </location>
</feature>
<dbReference type="PROSITE" id="PS50293">
    <property type="entry name" value="TPR_REGION"/>
    <property type="match status" value="3"/>
</dbReference>
<dbReference type="SMART" id="SM00028">
    <property type="entry name" value="TPR"/>
    <property type="match status" value="8"/>
</dbReference>
<dbReference type="InterPro" id="IPR019734">
    <property type="entry name" value="TPR_rpt"/>
</dbReference>
<dbReference type="PANTHER" id="PTHR44943:SF8">
    <property type="entry name" value="TPR REPEAT-CONTAINING PROTEIN MJ0263"/>
    <property type="match status" value="1"/>
</dbReference>
<accession>A0A545U9I8</accession>
<feature type="repeat" description="TPR" evidence="3">
    <location>
        <begin position="498"/>
        <end position="531"/>
    </location>
</feature>
<dbReference type="PROSITE" id="PS50125">
    <property type="entry name" value="GUANYLATE_CYCLASE_2"/>
    <property type="match status" value="1"/>
</dbReference>
<dbReference type="Gene3D" id="3.30.70.1230">
    <property type="entry name" value="Nucleotide cyclase"/>
    <property type="match status" value="1"/>
</dbReference>
<dbReference type="RefSeq" id="WP_142902225.1">
    <property type="nucleotide sequence ID" value="NZ_ML660087.1"/>
</dbReference>
<dbReference type="PROSITE" id="PS50005">
    <property type="entry name" value="TPR"/>
    <property type="match status" value="4"/>
</dbReference>
<dbReference type="SUPFAM" id="SSF55073">
    <property type="entry name" value="Nucleotide cyclase"/>
    <property type="match status" value="1"/>
</dbReference>
<keyword evidence="4" id="KW-1133">Transmembrane helix</keyword>
<dbReference type="Pfam" id="PF13414">
    <property type="entry name" value="TPR_11"/>
    <property type="match status" value="1"/>
</dbReference>
<dbReference type="AlphaFoldDB" id="A0A545U9I8"/>
<evidence type="ECO:0000259" key="5">
    <source>
        <dbReference type="PROSITE" id="PS50125"/>
    </source>
</evidence>
<dbReference type="InterPro" id="IPR001054">
    <property type="entry name" value="A/G_cyclase"/>
</dbReference>
<dbReference type="Pfam" id="PF13432">
    <property type="entry name" value="TPR_16"/>
    <property type="match status" value="1"/>
</dbReference>
<dbReference type="Pfam" id="PF13181">
    <property type="entry name" value="TPR_8"/>
    <property type="match status" value="1"/>
</dbReference>
<feature type="repeat" description="TPR" evidence="3">
    <location>
        <begin position="641"/>
        <end position="674"/>
    </location>
</feature>
<dbReference type="EMBL" id="VHSG01000002">
    <property type="protein sequence ID" value="TQV86073.1"/>
    <property type="molecule type" value="Genomic_DNA"/>
</dbReference>
<dbReference type="Pfam" id="PF00211">
    <property type="entry name" value="Guanylate_cyc"/>
    <property type="match status" value="1"/>
</dbReference>
<dbReference type="InterPro" id="IPR029787">
    <property type="entry name" value="Nucleotide_cyclase"/>
</dbReference>
<evidence type="ECO:0000256" key="1">
    <source>
        <dbReference type="ARBA" id="ARBA00022737"/>
    </source>
</evidence>
<keyword evidence="4" id="KW-0472">Membrane</keyword>
<dbReference type="GO" id="GO:0009190">
    <property type="term" value="P:cyclic nucleotide biosynthetic process"/>
    <property type="evidence" value="ECO:0007669"/>
    <property type="project" value="InterPro"/>
</dbReference>
<sequence length="736" mass="81995">MERRQLTLMFTDIVGYSRLMGQNEAQTIGLLGEYRRILLAQIERQQGIVIEYVGDAVFARFDTPAAAVQAGIDIQKDLAAFNRRADAGLPRLQSRIGIHMGAVTLKDGALFGDDVNIAARLEPIAVADGLCISASVYRAVSAALTEPVLSLGAQSLKNIDGKIHAYLVRPAGITLATHLHYLLRTLRQRAAAYRYPLAAAVLALVAVGVYFTPRMLVPGYNANYVEIADFRNLMAEEGGADYFSAGVTEALRSQLADIRSVYILAAGKGVRGPIRLEGSVQKIGDRLRIAYQLFRRKGNVQIAGGKLDGAYKDIFILQDRVVAEIAGYLAEEFKLEALRPAARHLTADVTAYDYYLQGLAYLREPESHENFDAAIKQLSTALVHDANFALANTGLCRAYWGKYLLTRTIDWAGKAEEYCQLALRQDNTLSEVYESLGVIYRDTGREEEAVGILEQAIKIDSANPDAVIALAQVYRVQNRPELAEALLQRVVAEHPDYWVAYRNLASFYMYVGRLREAVDTYRKVLQITPENTVAYSNLGVAYFYLGEYESAADALDHSVALSPSSWGYSNTGTMYYFAGDYEKAAAMFREAIRLAPEDFRLYLNMGDTLRQMPRYESEARRYYAKTIDLAQSGLAVNAKDAELHQHLAISYLFMDQREKAEEFLNNALALSPKDVDILYTRVKFWSTLNHLDKALEAFAELMGAGYSQSLVEADPDLEELRGHPRYEEVLLAEQGL</sequence>
<dbReference type="OrthoDB" id="549777at2"/>
<organism evidence="6 7">
    <name type="scientific">Exilibacterium tricleocarpae</name>
    <dbReference type="NCBI Taxonomy" id="2591008"/>
    <lineage>
        <taxon>Bacteria</taxon>
        <taxon>Pseudomonadati</taxon>
        <taxon>Pseudomonadota</taxon>
        <taxon>Gammaproteobacteria</taxon>
        <taxon>Cellvibrionales</taxon>
        <taxon>Cellvibrionaceae</taxon>
        <taxon>Exilibacterium</taxon>
    </lineage>
</organism>